<comment type="caution">
    <text evidence="1">The sequence shown here is derived from an EMBL/GenBank/DDBJ whole genome shotgun (WGS) entry which is preliminary data.</text>
</comment>
<sequence length="73" mass="8406">MTITAIDVNFGHVLPLKGGEPITITNYLIHDPKLDISKIRKSFQDKENKWIEYPNGEIKYEKNKLSIGMLISF</sequence>
<accession>A0A077N8A0</accession>
<dbReference type="EMBL" id="CBSW010000017">
    <property type="protein sequence ID" value="CDG95254.1"/>
    <property type="molecule type" value="Genomic_DNA"/>
</dbReference>
<organism evidence="1 2">
    <name type="scientific">Xenorhabdus bovienii str. puntauvense</name>
    <dbReference type="NCBI Taxonomy" id="1398201"/>
    <lineage>
        <taxon>Bacteria</taxon>
        <taxon>Pseudomonadati</taxon>
        <taxon>Pseudomonadota</taxon>
        <taxon>Gammaproteobacteria</taxon>
        <taxon>Enterobacterales</taxon>
        <taxon>Morganellaceae</taxon>
        <taxon>Xenorhabdus</taxon>
    </lineage>
</organism>
<gene>
    <name evidence="1" type="ORF">XBP1_1130001</name>
</gene>
<evidence type="ECO:0000313" key="2">
    <source>
        <dbReference type="Proteomes" id="UP000028511"/>
    </source>
</evidence>
<protein>
    <submittedName>
        <fullName evidence="1">Uncharacterized protein</fullName>
    </submittedName>
</protein>
<proteinExistence type="predicted"/>
<dbReference type="AlphaFoldDB" id="A0A077N8A0"/>
<dbReference type="HOGENOM" id="CLU_2703980_0_0_6"/>
<dbReference type="Proteomes" id="UP000028511">
    <property type="component" value="Unassembled WGS sequence"/>
</dbReference>
<reference evidence="1" key="1">
    <citation type="submission" date="2013-07" db="EMBL/GenBank/DDBJ databases">
        <title>Sub-species coevolution in mutualistic symbiosis.</title>
        <authorList>
            <person name="Murfin K."/>
            <person name="Klassen J."/>
            <person name="Lee M."/>
            <person name="Forst S."/>
            <person name="Stock P."/>
            <person name="Goodrich-Blair H."/>
        </authorList>
    </citation>
    <scope>NUCLEOTIDE SEQUENCE [LARGE SCALE GENOMIC DNA]</scope>
    <source>
        <strain evidence="1">Puntauvense</strain>
    </source>
</reference>
<name>A0A077N8A0_XENBV</name>
<evidence type="ECO:0000313" key="1">
    <source>
        <dbReference type="EMBL" id="CDG95254.1"/>
    </source>
</evidence>